<proteinExistence type="predicted"/>
<name>A0A2T3YVR2_TRIA4</name>
<evidence type="ECO:0000313" key="1">
    <source>
        <dbReference type="EMBL" id="PTB36617.1"/>
    </source>
</evidence>
<sequence length="77" mass="8371">MGLAGQLLMQGSEPAVLLAFWSGGRLAQESWQRCLGGSALYERYIRGLCTMSSSVSCHTAPSPDPREVVVRVGCWRV</sequence>
<reference evidence="1 2" key="1">
    <citation type="submission" date="2016-07" db="EMBL/GenBank/DDBJ databases">
        <title>Multiple horizontal gene transfer events from other fungi enriched the ability of initially mycotrophic Trichoderma (Ascomycota) to feed on dead plant biomass.</title>
        <authorList>
            <consortium name="DOE Joint Genome Institute"/>
            <person name="Aerts A."/>
            <person name="Atanasova L."/>
            <person name="Chenthamara K."/>
            <person name="Zhang J."/>
            <person name="Grujic M."/>
            <person name="Henrissat B."/>
            <person name="Kuo A."/>
            <person name="Salamov A."/>
            <person name="Lipzen A."/>
            <person name="Labutti K."/>
            <person name="Barry K."/>
            <person name="Miao Y."/>
            <person name="Rahimi M.J."/>
            <person name="Shen Q."/>
            <person name="Grigoriev I.V."/>
            <person name="Kubicek C.P."/>
            <person name="Druzhinina I.S."/>
        </authorList>
    </citation>
    <scope>NUCLEOTIDE SEQUENCE [LARGE SCALE GENOMIC DNA]</scope>
    <source>
        <strain evidence="1 2">CBS 433.97</strain>
    </source>
</reference>
<organism evidence="1 2">
    <name type="scientific">Trichoderma asperellum (strain ATCC 204424 / CBS 433.97 / NBRC 101777)</name>
    <dbReference type="NCBI Taxonomy" id="1042311"/>
    <lineage>
        <taxon>Eukaryota</taxon>
        <taxon>Fungi</taxon>
        <taxon>Dikarya</taxon>
        <taxon>Ascomycota</taxon>
        <taxon>Pezizomycotina</taxon>
        <taxon>Sordariomycetes</taxon>
        <taxon>Hypocreomycetidae</taxon>
        <taxon>Hypocreales</taxon>
        <taxon>Hypocreaceae</taxon>
        <taxon>Trichoderma</taxon>
    </lineage>
</organism>
<dbReference type="AlphaFoldDB" id="A0A2T3YVR2"/>
<evidence type="ECO:0000313" key="2">
    <source>
        <dbReference type="Proteomes" id="UP000240493"/>
    </source>
</evidence>
<keyword evidence="2" id="KW-1185">Reference proteome</keyword>
<dbReference type="Proteomes" id="UP000240493">
    <property type="component" value="Unassembled WGS sequence"/>
</dbReference>
<gene>
    <name evidence="1" type="ORF">M441DRAFT_282637</name>
</gene>
<protein>
    <submittedName>
        <fullName evidence="1">Uncharacterized protein</fullName>
    </submittedName>
</protein>
<accession>A0A2T3YVR2</accession>
<dbReference type="EMBL" id="KZ679270">
    <property type="protein sequence ID" value="PTB36617.1"/>
    <property type="molecule type" value="Genomic_DNA"/>
</dbReference>